<name>A0A087TLF6_STEMI</name>
<proteinExistence type="predicted"/>
<evidence type="ECO:0000313" key="2">
    <source>
        <dbReference type="EMBL" id="KFM65945.1"/>
    </source>
</evidence>
<dbReference type="GO" id="GO:0003676">
    <property type="term" value="F:nucleic acid binding"/>
    <property type="evidence" value="ECO:0007669"/>
    <property type="project" value="InterPro"/>
</dbReference>
<evidence type="ECO:0000259" key="1">
    <source>
        <dbReference type="Pfam" id="PF13358"/>
    </source>
</evidence>
<protein>
    <submittedName>
        <fullName evidence="2">Transposable element Tcb2 transposase</fullName>
    </submittedName>
</protein>
<dbReference type="Gene3D" id="3.30.420.10">
    <property type="entry name" value="Ribonuclease H-like superfamily/Ribonuclease H"/>
    <property type="match status" value="1"/>
</dbReference>
<organism evidence="2 3">
    <name type="scientific">Stegodyphus mimosarum</name>
    <name type="common">African social velvet spider</name>
    <dbReference type="NCBI Taxonomy" id="407821"/>
    <lineage>
        <taxon>Eukaryota</taxon>
        <taxon>Metazoa</taxon>
        <taxon>Ecdysozoa</taxon>
        <taxon>Arthropoda</taxon>
        <taxon>Chelicerata</taxon>
        <taxon>Arachnida</taxon>
        <taxon>Araneae</taxon>
        <taxon>Araneomorphae</taxon>
        <taxon>Entelegynae</taxon>
        <taxon>Eresoidea</taxon>
        <taxon>Eresidae</taxon>
        <taxon>Stegodyphus</taxon>
    </lineage>
</organism>
<keyword evidence="3" id="KW-1185">Reference proteome</keyword>
<dbReference type="OrthoDB" id="4843387at2759"/>
<dbReference type="Proteomes" id="UP000054359">
    <property type="component" value="Unassembled WGS sequence"/>
</dbReference>
<accession>A0A087TLF6</accession>
<dbReference type="EMBL" id="KK115759">
    <property type="protein sequence ID" value="KFM65945.1"/>
    <property type="molecule type" value="Genomic_DNA"/>
</dbReference>
<evidence type="ECO:0000313" key="3">
    <source>
        <dbReference type="Proteomes" id="UP000054359"/>
    </source>
</evidence>
<dbReference type="InterPro" id="IPR036397">
    <property type="entry name" value="RNaseH_sf"/>
</dbReference>
<sequence>MERARDPLPNLNVLEINIYWGGGVMVLAGIMLDARTPLHVFVSGSVNDVRFSVASNSIRYLIWREPGTRYHASDIRERDACGRGSVCVCGGISLGGRTDFHAFPRGIVNAHVYRDDILDAYVRPNARAIGDAFLLQDGNARPHRVRIVDDSLEQETIMRMKWPGRSPELYPIEHVWDALGRRRLLSIRPLRPLRRLQLLCKSNGSRFL</sequence>
<dbReference type="AlphaFoldDB" id="A0A087TLF6"/>
<dbReference type="Pfam" id="PF13358">
    <property type="entry name" value="DDE_3"/>
    <property type="match status" value="1"/>
</dbReference>
<gene>
    <name evidence="2" type="ORF">X975_11282</name>
</gene>
<reference evidence="2 3" key="1">
    <citation type="submission" date="2013-11" db="EMBL/GenBank/DDBJ databases">
        <title>Genome sequencing of Stegodyphus mimosarum.</title>
        <authorList>
            <person name="Bechsgaard J."/>
        </authorList>
    </citation>
    <scope>NUCLEOTIDE SEQUENCE [LARGE SCALE GENOMIC DNA]</scope>
</reference>
<feature type="domain" description="Tc1-like transposase DDE" evidence="1">
    <location>
        <begin position="61"/>
        <end position="183"/>
    </location>
</feature>
<feature type="non-terminal residue" evidence="2">
    <location>
        <position position="208"/>
    </location>
</feature>
<dbReference type="InterPro" id="IPR038717">
    <property type="entry name" value="Tc1-like_DDE_dom"/>
</dbReference>